<gene>
    <name evidence="1" type="ORF">SAMN02745775_108211</name>
</gene>
<evidence type="ECO:0000313" key="2">
    <source>
        <dbReference type="Proteomes" id="UP000199473"/>
    </source>
</evidence>
<sequence length="78" mass="8639">MLATSHRFPDRFPKLAGQLFVAMRTGGEVGMEAIEWFNGGLFDSNAALQKAAERAWADIEPSILGTLFERGLDPEKEK</sequence>
<dbReference type="RefSeq" id="WP_092961653.1">
    <property type="nucleotide sequence ID" value="NZ_FOSQ01000008.1"/>
</dbReference>
<name>A0A1I4CUY2_9PROT</name>
<keyword evidence="2" id="KW-1185">Reference proteome</keyword>
<accession>A0A1I4CUY2</accession>
<dbReference type="EMBL" id="FOSQ01000008">
    <property type="protein sequence ID" value="SFK84715.1"/>
    <property type="molecule type" value="Genomic_DNA"/>
</dbReference>
<reference evidence="1 2" key="1">
    <citation type="submission" date="2016-10" db="EMBL/GenBank/DDBJ databases">
        <authorList>
            <person name="de Groot N.N."/>
        </authorList>
    </citation>
    <scope>NUCLEOTIDE SEQUENCE [LARGE SCALE GENOMIC DNA]</scope>
    <source>
        <strain evidence="1 2">DSM 19981</strain>
    </source>
</reference>
<dbReference type="OrthoDB" id="9806213at2"/>
<proteinExistence type="predicted"/>
<evidence type="ECO:0000313" key="1">
    <source>
        <dbReference type="EMBL" id="SFK84715.1"/>
    </source>
</evidence>
<protein>
    <submittedName>
        <fullName evidence="1">Uncharacterized protein</fullName>
    </submittedName>
</protein>
<dbReference type="AlphaFoldDB" id="A0A1I4CUY2"/>
<organism evidence="1 2">
    <name type="scientific">Falsiroseomonas stagni DSM 19981</name>
    <dbReference type="NCBI Taxonomy" id="1123062"/>
    <lineage>
        <taxon>Bacteria</taxon>
        <taxon>Pseudomonadati</taxon>
        <taxon>Pseudomonadota</taxon>
        <taxon>Alphaproteobacteria</taxon>
        <taxon>Acetobacterales</taxon>
        <taxon>Roseomonadaceae</taxon>
        <taxon>Falsiroseomonas</taxon>
    </lineage>
</organism>
<dbReference type="Proteomes" id="UP000199473">
    <property type="component" value="Unassembled WGS sequence"/>
</dbReference>
<dbReference type="STRING" id="1123062.SAMN02745775_108211"/>